<evidence type="ECO:0000313" key="5">
    <source>
        <dbReference type="Proteomes" id="UP001596050"/>
    </source>
</evidence>
<evidence type="ECO:0000256" key="2">
    <source>
        <dbReference type="ARBA" id="ARBA00034247"/>
    </source>
</evidence>
<dbReference type="Gene3D" id="3.30.450.20">
    <property type="entry name" value="PAS domain"/>
    <property type="match status" value="1"/>
</dbReference>
<dbReference type="InterPro" id="IPR043128">
    <property type="entry name" value="Rev_trsase/Diguanyl_cyclase"/>
</dbReference>
<dbReference type="RefSeq" id="WP_379786084.1">
    <property type="nucleotide sequence ID" value="NZ_JBHSMU010000016.1"/>
</dbReference>
<dbReference type="Pfam" id="PF00990">
    <property type="entry name" value="GGDEF"/>
    <property type="match status" value="1"/>
</dbReference>
<feature type="domain" description="GGDEF" evidence="3">
    <location>
        <begin position="170"/>
        <end position="299"/>
    </location>
</feature>
<comment type="caution">
    <text evidence="4">The sequence shown here is derived from an EMBL/GenBank/DDBJ whole genome shotgun (WGS) entry which is preliminary data.</text>
</comment>
<reference evidence="5" key="1">
    <citation type="journal article" date="2019" name="Int. J. Syst. Evol. Microbiol.">
        <title>The Global Catalogue of Microorganisms (GCM) 10K type strain sequencing project: providing services to taxonomists for standard genome sequencing and annotation.</title>
        <authorList>
            <consortium name="The Broad Institute Genomics Platform"/>
            <consortium name="The Broad Institute Genome Sequencing Center for Infectious Disease"/>
            <person name="Wu L."/>
            <person name="Ma J."/>
        </authorList>
    </citation>
    <scope>NUCLEOTIDE SEQUENCE [LARGE SCALE GENOMIC DNA]</scope>
    <source>
        <strain evidence="5">KACC 12649</strain>
    </source>
</reference>
<dbReference type="SUPFAM" id="SSF55785">
    <property type="entry name" value="PYP-like sensor domain (PAS domain)"/>
    <property type="match status" value="1"/>
</dbReference>
<dbReference type="SMART" id="SM00267">
    <property type="entry name" value="GGDEF"/>
    <property type="match status" value="1"/>
</dbReference>
<dbReference type="InterPro" id="IPR050469">
    <property type="entry name" value="Diguanylate_Cyclase"/>
</dbReference>
<name>A0ABW0L9M3_9BURK</name>
<proteinExistence type="predicted"/>
<evidence type="ECO:0000313" key="4">
    <source>
        <dbReference type="EMBL" id="MFC5462603.1"/>
    </source>
</evidence>
<dbReference type="PROSITE" id="PS50887">
    <property type="entry name" value="GGDEF"/>
    <property type="match status" value="1"/>
</dbReference>
<evidence type="ECO:0000256" key="1">
    <source>
        <dbReference type="ARBA" id="ARBA00012528"/>
    </source>
</evidence>
<dbReference type="Gene3D" id="3.30.70.270">
    <property type="match status" value="1"/>
</dbReference>
<dbReference type="EMBL" id="JBHSMU010000016">
    <property type="protein sequence ID" value="MFC5462603.1"/>
    <property type="molecule type" value="Genomic_DNA"/>
</dbReference>
<organism evidence="4 5">
    <name type="scientific">Massilia niabensis</name>
    <dbReference type="NCBI Taxonomy" id="544910"/>
    <lineage>
        <taxon>Bacteria</taxon>
        <taxon>Pseudomonadati</taxon>
        <taxon>Pseudomonadota</taxon>
        <taxon>Betaproteobacteria</taxon>
        <taxon>Burkholderiales</taxon>
        <taxon>Oxalobacteraceae</taxon>
        <taxon>Telluria group</taxon>
        <taxon>Massilia</taxon>
    </lineage>
</organism>
<dbReference type="Proteomes" id="UP001596050">
    <property type="component" value="Unassembled WGS sequence"/>
</dbReference>
<dbReference type="InterPro" id="IPR000160">
    <property type="entry name" value="GGDEF_dom"/>
</dbReference>
<dbReference type="PANTHER" id="PTHR45138">
    <property type="entry name" value="REGULATORY COMPONENTS OF SENSORY TRANSDUCTION SYSTEM"/>
    <property type="match status" value="1"/>
</dbReference>
<keyword evidence="5" id="KW-1185">Reference proteome</keyword>
<sequence>MSDTTEHTLLACFDESVQGVALFDSQDVMLYANSAFRSMLAVPVVDSLTWEGLMRNCHAKRKGLIIADDDIGAWLSRVQRKRRAASVRTFESDLFDGRWLWVVESTHADGHVMVVATDITELKTTERTLRQARDTALVHANTDSLTGLFNRRYALDWLPKEIQAARLGHRSLCVGLIDLDDFKEVNDTHGHQMGDHVLKHLADKMRCHMRPADTISRIGGDEFLIIFPDTSLADASCALSRVRQAIAHADVTVELAGVKYSFSAGIAELSHEDTSKSLLQRADTVLYAAKRGGRGLNMM</sequence>
<protein>
    <recommendedName>
        <fullName evidence="1">diguanylate cyclase</fullName>
        <ecNumber evidence="1">2.7.7.65</ecNumber>
    </recommendedName>
</protein>
<dbReference type="SUPFAM" id="SSF55073">
    <property type="entry name" value="Nucleotide cyclase"/>
    <property type="match status" value="1"/>
</dbReference>
<dbReference type="EC" id="2.7.7.65" evidence="1"/>
<dbReference type="InterPro" id="IPR035965">
    <property type="entry name" value="PAS-like_dom_sf"/>
</dbReference>
<gene>
    <name evidence="4" type="ORF">ACFPN5_22590</name>
</gene>
<evidence type="ECO:0000259" key="3">
    <source>
        <dbReference type="PROSITE" id="PS50887"/>
    </source>
</evidence>
<dbReference type="PANTHER" id="PTHR45138:SF9">
    <property type="entry name" value="DIGUANYLATE CYCLASE DGCM-RELATED"/>
    <property type="match status" value="1"/>
</dbReference>
<dbReference type="Pfam" id="PF12860">
    <property type="entry name" value="PAS_7"/>
    <property type="match status" value="1"/>
</dbReference>
<dbReference type="CDD" id="cd01949">
    <property type="entry name" value="GGDEF"/>
    <property type="match status" value="1"/>
</dbReference>
<accession>A0ABW0L9M3</accession>
<comment type="catalytic activity">
    <reaction evidence="2">
        <text>2 GTP = 3',3'-c-di-GMP + 2 diphosphate</text>
        <dbReference type="Rhea" id="RHEA:24898"/>
        <dbReference type="ChEBI" id="CHEBI:33019"/>
        <dbReference type="ChEBI" id="CHEBI:37565"/>
        <dbReference type="ChEBI" id="CHEBI:58805"/>
        <dbReference type="EC" id="2.7.7.65"/>
    </reaction>
</comment>
<dbReference type="NCBIfam" id="TIGR00254">
    <property type="entry name" value="GGDEF"/>
    <property type="match status" value="1"/>
</dbReference>
<dbReference type="InterPro" id="IPR029787">
    <property type="entry name" value="Nucleotide_cyclase"/>
</dbReference>